<dbReference type="RefSeq" id="WP_338776932.1">
    <property type="nucleotide sequence ID" value="NZ_CP147407.1"/>
</dbReference>
<name>A0ABZ2NCF9_9BACI</name>
<evidence type="ECO:0000256" key="1">
    <source>
        <dbReference type="SAM" id="Phobius"/>
    </source>
</evidence>
<gene>
    <name evidence="2" type="ORF">WCV65_12690</name>
</gene>
<organism evidence="2 3">
    <name type="scientific">Metabacillus sediminis</name>
    <dbReference type="NCBI Taxonomy" id="3117746"/>
    <lineage>
        <taxon>Bacteria</taxon>
        <taxon>Bacillati</taxon>
        <taxon>Bacillota</taxon>
        <taxon>Bacilli</taxon>
        <taxon>Bacillales</taxon>
        <taxon>Bacillaceae</taxon>
        <taxon>Metabacillus</taxon>
    </lineage>
</organism>
<feature type="transmembrane region" description="Helical" evidence="1">
    <location>
        <begin position="20"/>
        <end position="45"/>
    </location>
</feature>
<keyword evidence="3" id="KW-1185">Reference proteome</keyword>
<accession>A0ABZ2NCF9</accession>
<proteinExistence type="predicted"/>
<reference evidence="2 3" key="1">
    <citation type="submission" date="2024-02" db="EMBL/GenBank/DDBJ databases">
        <title>Seven novel Bacillus-like species.</title>
        <authorList>
            <person name="Liu G."/>
        </authorList>
    </citation>
    <scope>NUCLEOTIDE SEQUENCE [LARGE SCALE GENOMIC DNA]</scope>
    <source>
        <strain evidence="2 3">FJAT-52054</strain>
    </source>
</reference>
<keyword evidence="1" id="KW-1133">Transmembrane helix</keyword>
<keyword evidence="1" id="KW-0472">Membrane</keyword>
<keyword evidence="1" id="KW-0812">Transmembrane</keyword>
<evidence type="ECO:0000313" key="2">
    <source>
        <dbReference type="EMBL" id="WXB95428.1"/>
    </source>
</evidence>
<evidence type="ECO:0000313" key="3">
    <source>
        <dbReference type="Proteomes" id="UP001377337"/>
    </source>
</evidence>
<dbReference type="EMBL" id="CP147407">
    <property type="protein sequence ID" value="WXB95428.1"/>
    <property type="molecule type" value="Genomic_DNA"/>
</dbReference>
<sequence>MSKFDFLWDAIMFLGMAFRGVYYWGIPVWVFAGVFLLGAGLYVYYYNKFKRRESREMEKY</sequence>
<dbReference type="Proteomes" id="UP001377337">
    <property type="component" value="Chromosome"/>
</dbReference>
<protein>
    <submittedName>
        <fullName evidence="2">Uncharacterized protein</fullName>
    </submittedName>
</protein>